<dbReference type="PROSITE" id="PS50888">
    <property type="entry name" value="BHLH"/>
    <property type="match status" value="1"/>
</dbReference>
<keyword evidence="11" id="KW-1185">Reference proteome</keyword>
<dbReference type="GO" id="GO:0016360">
    <property type="term" value="P:sensory organ precursor cell fate determination"/>
    <property type="evidence" value="ECO:0007669"/>
    <property type="project" value="UniProtKB-ARBA"/>
</dbReference>
<accession>A0AAE1F503</accession>
<comment type="caution">
    <text evidence="10">The sequence shown here is derived from an EMBL/GenBank/DDBJ whole genome shotgun (WGS) entry which is preliminary data.</text>
</comment>
<keyword evidence="5" id="KW-0805">Transcription regulation</keyword>
<keyword evidence="3" id="KW-0221">Differentiation</keyword>
<proteinExistence type="predicted"/>
<comment type="subcellular location">
    <subcellularLocation>
        <location evidence="1">Nucleus</location>
    </subcellularLocation>
</comment>
<dbReference type="EMBL" id="JAWQEG010003298">
    <property type="protein sequence ID" value="KAK3866996.1"/>
    <property type="molecule type" value="Genomic_DNA"/>
</dbReference>
<dbReference type="InterPro" id="IPR036638">
    <property type="entry name" value="HLH_DNA-bd_sf"/>
</dbReference>
<evidence type="ECO:0000256" key="3">
    <source>
        <dbReference type="ARBA" id="ARBA00022782"/>
    </source>
</evidence>
<dbReference type="Proteomes" id="UP001286313">
    <property type="component" value="Unassembled WGS sequence"/>
</dbReference>
<dbReference type="AlphaFoldDB" id="A0AAE1F503"/>
<keyword evidence="4" id="KW-0524">Neurogenesis</keyword>
<protein>
    <recommendedName>
        <fullName evidence="9">BHLH domain-containing protein</fullName>
    </recommendedName>
</protein>
<evidence type="ECO:0000256" key="8">
    <source>
        <dbReference type="SAM" id="MobiDB-lite"/>
    </source>
</evidence>
<dbReference type="GO" id="GO:0046982">
    <property type="term" value="F:protein heterodimerization activity"/>
    <property type="evidence" value="ECO:0007669"/>
    <property type="project" value="UniProtKB-ARBA"/>
</dbReference>
<evidence type="ECO:0000256" key="2">
    <source>
        <dbReference type="ARBA" id="ARBA00022473"/>
    </source>
</evidence>
<dbReference type="Pfam" id="PF00010">
    <property type="entry name" value="HLH"/>
    <property type="match status" value="1"/>
</dbReference>
<reference evidence="10" key="1">
    <citation type="submission" date="2023-10" db="EMBL/GenBank/DDBJ databases">
        <title>Genome assemblies of two species of porcelain crab, Petrolisthes cinctipes and Petrolisthes manimaculis (Anomura: Porcellanidae).</title>
        <authorList>
            <person name="Angst P."/>
        </authorList>
    </citation>
    <scope>NUCLEOTIDE SEQUENCE</scope>
    <source>
        <strain evidence="10">PB745_01</strain>
        <tissue evidence="10">Gill</tissue>
    </source>
</reference>
<dbReference type="PANTHER" id="PTHR19290">
    <property type="entry name" value="BASIC HELIX-LOOP-HELIX PROTEIN NEUROGENIN-RELATED"/>
    <property type="match status" value="1"/>
</dbReference>
<evidence type="ECO:0000256" key="4">
    <source>
        <dbReference type="ARBA" id="ARBA00022902"/>
    </source>
</evidence>
<dbReference type="InterPro" id="IPR050359">
    <property type="entry name" value="bHLH_transcription_factors"/>
</dbReference>
<dbReference type="GO" id="GO:0045944">
    <property type="term" value="P:positive regulation of transcription by RNA polymerase II"/>
    <property type="evidence" value="ECO:0007669"/>
    <property type="project" value="TreeGrafter"/>
</dbReference>
<dbReference type="GO" id="GO:0061564">
    <property type="term" value="P:axon development"/>
    <property type="evidence" value="ECO:0007669"/>
    <property type="project" value="TreeGrafter"/>
</dbReference>
<dbReference type="Gene3D" id="4.10.280.10">
    <property type="entry name" value="Helix-loop-helix DNA-binding domain"/>
    <property type="match status" value="1"/>
</dbReference>
<evidence type="ECO:0000256" key="6">
    <source>
        <dbReference type="ARBA" id="ARBA00023163"/>
    </source>
</evidence>
<dbReference type="GO" id="GO:0070888">
    <property type="term" value="F:E-box binding"/>
    <property type="evidence" value="ECO:0007669"/>
    <property type="project" value="TreeGrafter"/>
</dbReference>
<dbReference type="FunFam" id="4.10.280.10:FF:000025">
    <property type="entry name" value="protein atonal homolog 7"/>
    <property type="match status" value="1"/>
</dbReference>
<dbReference type="GO" id="GO:0005634">
    <property type="term" value="C:nucleus"/>
    <property type="evidence" value="ECO:0007669"/>
    <property type="project" value="UniProtKB-SubCell"/>
</dbReference>
<dbReference type="InterPro" id="IPR011598">
    <property type="entry name" value="bHLH_dom"/>
</dbReference>
<evidence type="ECO:0000256" key="1">
    <source>
        <dbReference type="ARBA" id="ARBA00004123"/>
    </source>
</evidence>
<feature type="region of interest" description="Disordered" evidence="8">
    <location>
        <begin position="77"/>
        <end position="115"/>
    </location>
</feature>
<dbReference type="SUPFAM" id="SSF47459">
    <property type="entry name" value="HLH, helix-loop-helix DNA-binding domain"/>
    <property type="match status" value="1"/>
</dbReference>
<dbReference type="CDD" id="cd19715">
    <property type="entry name" value="bHLH_TS_amos_like"/>
    <property type="match status" value="1"/>
</dbReference>
<evidence type="ECO:0000259" key="9">
    <source>
        <dbReference type="PROSITE" id="PS50888"/>
    </source>
</evidence>
<evidence type="ECO:0000313" key="10">
    <source>
        <dbReference type="EMBL" id="KAK3866996.1"/>
    </source>
</evidence>
<feature type="domain" description="BHLH" evidence="9">
    <location>
        <begin position="160"/>
        <end position="212"/>
    </location>
</feature>
<dbReference type="GO" id="GO:0000981">
    <property type="term" value="F:DNA-binding transcription factor activity, RNA polymerase II-specific"/>
    <property type="evidence" value="ECO:0007669"/>
    <property type="project" value="TreeGrafter"/>
</dbReference>
<gene>
    <name evidence="10" type="ORF">Pcinc_027504</name>
</gene>
<keyword evidence="2" id="KW-0217">Developmental protein</keyword>
<name>A0AAE1F503_PETCI</name>
<evidence type="ECO:0000256" key="7">
    <source>
        <dbReference type="ARBA" id="ARBA00023242"/>
    </source>
</evidence>
<dbReference type="PANTHER" id="PTHR19290:SF162">
    <property type="entry name" value="TRANSCRIPTION FACTOR ATOH7"/>
    <property type="match status" value="1"/>
</dbReference>
<evidence type="ECO:0000256" key="5">
    <source>
        <dbReference type="ARBA" id="ARBA00023015"/>
    </source>
</evidence>
<organism evidence="10 11">
    <name type="scientific">Petrolisthes cinctipes</name>
    <name type="common">Flat porcelain crab</name>
    <dbReference type="NCBI Taxonomy" id="88211"/>
    <lineage>
        <taxon>Eukaryota</taxon>
        <taxon>Metazoa</taxon>
        <taxon>Ecdysozoa</taxon>
        <taxon>Arthropoda</taxon>
        <taxon>Crustacea</taxon>
        <taxon>Multicrustacea</taxon>
        <taxon>Malacostraca</taxon>
        <taxon>Eumalacostraca</taxon>
        <taxon>Eucarida</taxon>
        <taxon>Decapoda</taxon>
        <taxon>Pleocyemata</taxon>
        <taxon>Anomura</taxon>
        <taxon>Galatheoidea</taxon>
        <taxon>Porcellanidae</taxon>
        <taxon>Petrolisthes</taxon>
    </lineage>
</organism>
<sequence length="217" mass="23648">MSVSDWYPVLPTHHHHHLPCSSPTLSTTTYTLPNTSNQCCPTTSPQDQDHLLQEDPWCVTTGDVVMMPCGMGRPSPACSPTSSCESGDSGGSMGGWSRHHSSSGGGPSSWSWGAPGTTHPVLAAVSDLSSPECSLAESRDRQGKCRRRPPKVVGRDVLKRRRLAANARERRRMNGLNDAFDRLREHIPALSGDQKLSKFETLQMAQTYISALVDLLQ</sequence>
<dbReference type="SMART" id="SM00353">
    <property type="entry name" value="HLH"/>
    <property type="match status" value="1"/>
</dbReference>
<keyword evidence="7" id="KW-0539">Nucleus</keyword>
<evidence type="ECO:0000313" key="11">
    <source>
        <dbReference type="Proteomes" id="UP001286313"/>
    </source>
</evidence>
<keyword evidence="6" id="KW-0804">Transcription</keyword>